<feature type="compositionally biased region" description="Basic and acidic residues" evidence="1">
    <location>
        <begin position="77"/>
        <end position="94"/>
    </location>
</feature>
<feature type="compositionally biased region" description="Basic residues" evidence="1">
    <location>
        <begin position="15"/>
        <end position="28"/>
    </location>
</feature>
<name>A0AAV2F9Y6_9ROSI</name>
<evidence type="ECO:0000313" key="3">
    <source>
        <dbReference type="Proteomes" id="UP001497516"/>
    </source>
</evidence>
<evidence type="ECO:0000256" key="1">
    <source>
        <dbReference type="SAM" id="MobiDB-lite"/>
    </source>
</evidence>
<accession>A0AAV2F9Y6</accession>
<feature type="region of interest" description="Disordered" evidence="1">
    <location>
        <begin position="11"/>
        <end position="57"/>
    </location>
</feature>
<organism evidence="2 3">
    <name type="scientific">Linum trigynum</name>
    <dbReference type="NCBI Taxonomy" id="586398"/>
    <lineage>
        <taxon>Eukaryota</taxon>
        <taxon>Viridiplantae</taxon>
        <taxon>Streptophyta</taxon>
        <taxon>Embryophyta</taxon>
        <taxon>Tracheophyta</taxon>
        <taxon>Spermatophyta</taxon>
        <taxon>Magnoliopsida</taxon>
        <taxon>eudicotyledons</taxon>
        <taxon>Gunneridae</taxon>
        <taxon>Pentapetalae</taxon>
        <taxon>rosids</taxon>
        <taxon>fabids</taxon>
        <taxon>Malpighiales</taxon>
        <taxon>Linaceae</taxon>
        <taxon>Linum</taxon>
    </lineage>
</organism>
<dbReference type="Proteomes" id="UP001497516">
    <property type="component" value="Chromosome 6"/>
</dbReference>
<sequence length="94" mass="10629">MLSLCGSLYQQGRGGKYRRKKKIRKKGHAIADLEPSNREEGSLELGTTGRRSEKGGLDHQFLVGAERGRRVAMRKGNSSEREREQSGDAERELW</sequence>
<gene>
    <name evidence="2" type="ORF">LTRI10_LOCUS35324</name>
</gene>
<keyword evidence="3" id="KW-1185">Reference proteome</keyword>
<dbReference type="AlphaFoldDB" id="A0AAV2F9Y6"/>
<evidence type="ECO:0000313" key="2">
    <source>
        <dbReference type="EMBL" id="CAL1394852.1"/>
    </source>
</evidence>
<dbReference type="EMBL" id="OZ034819">
    <property type="protein sequence ID" value="CAL1394852.1"/>
    <property type="molecule type" value="Genomic_DNA"/>
</dbReference>
<proteinExistence type="predicted"/>
<feature type="region of interest" description="Disordered" evidence="1">
    <location>
        <begin position="69"/>
        <end position="94"/>
    </location>
</feature>
<protein>
    <submittedName>
        <fullName evidence="2">Uncharacterized protein</fullName>
    </submittedName>
</protein>
<reference evidence="2 3" key="1">
    <citation type="submission" date="2024-04" db="EMBL/GenBank/DDBJ databases">
        <authorList>
            <person name="Fracassetti M."/>
        </authorList>
    </citation>
    <scope>NUCLEOTIDE SEQUENCE [LARGE SCALE GENOMIC DNA]</scope>
</reference>
<feature type="compositionally biased region" description="Basic and acidic residues" evidence="1">
    <location>
        <begin position="29"/>
        <end position="41"/>
    </location>
</feature>